<comment type="caution">
    <text evidence="1">The sequence shown here is derived from an EMBL/GenBank/DDBJ whole genome shotgun (WGS) entry which is preliminary data.</text>
</comment>
<name>A0ABS4SX61_9PROT</name>
<accession>A0ABS4SX61</accession>
<dbReference type="EMBL" id="JAGINP010000026">
    <property type="protein sequence ID" value="MBP2295960.1"/>
    <property type="molecule type" value="Genomic_DNA"/>
</dbReference>
<organism evidence="1 2">
    <name type="scientific">Azospirillum rugosum</name>
    <dbReference type="NCBI Taxonomy" id="416170"/>
    <lineage>
        <taxon>Bacteria</taxon>
        <taxon>Pseudomonadati</taxon>
        <taxon>Pseudomonadota</taxon>
        <taxon>Alphaproteobacteria</taxon>
        <taxon>Rhodospirillales</taxon>
        <taxon>Azospirillaceae</taxon>
        <taxon>Azospirillum</taxon>
    </lineage>
</organism>
<proteinExistence type="predicted"/>
<dbReference type="PROSITE" id="PS51257">
    <property type="entry name" value="PROKAR_LIPOPROTEIN"/>
    <property type="match status" value="1"/>
</dbReference>
<evidence type="ECO:0000313" key="2">
    <source>
        <dbReference type="Proteomes" id="UP000781958"/>
    </source>
</evidence>
<evidence type="ECO:0008006" key="3">
    <source>
        <dbReference type="Google" id="ProtNLM"/>
    </source>
</evidence>
<dbReference type="RefSeq" id="WP_209770635.1">
    <property type="nucleotide sequence ID" value="NZ_JAGINP010000026.1"/>
</dbReference>
<evidence type="ECO:0000313" key="1">
    <source>
        <dbReference type="EMBL" id="MBP2295960.1"/>
    </source>
</evidence>
<keyword evidence="2" id="KW-1185">Reference proteome</keyword>
<gene>
    <name evidence="1" type="ORF">J2851_005775</name>
</gene>
<reference evidence="1 2" key="1">
    <citation type="submission" date="2021-03" db="EMBL/GenBank/DDBJ databases">
        <title>Genomic Encyclopedia of Type Strains, Phase III (KMG-III): the genomes of soil and plant-associated and newly described type strains.</title>
        <authorList>
            <person name="Whitman W."/>
        </authorList>
    </citation>
    <scope>NUCLEOTIDE SEQUENCE [LARGE SCALE GENOMIC DNA]</scope>
    <source>
        <strain evidence="1 2">IMMIB AFH-6</strain>
    </source>
</reference>
<protein>
    <recommendedName>
        <fullName evidence="3">Tetratricopeptide repeat-containing protein</fullName>
    </recommendedName>
</protein>
<sequence length="149" mass="16103">MTRSLKAWVGAALIVAGCASPVPPDTAYQRALETAIQAGRCDGPSVDALWSAYNRWYATAASLTYYHRSSEAEALLRQGETFRLLGCPTVARAAFEQVLQRFPEPDYAEQRAYALQGLAGLAPPVPLLRPPSPAAARSAERPVFLLTRG</sequence>
<dbReference type="Proteomes" id="UP000781958">
    <property type="component" value="Unassembled WGS sequence"/>
</dbReference>